<sequence>MVKSGLKQALKEVGEEVLDTEGIEEILARVRSLVRKDGARAAASTVGAEVGESVPFYKILKNIPSEISSYWHHLGGSRKYFVALSALLKLNFCSPQIVYVVVTFRLPELLHPNLCKVREENLDLEQVIKECLQLVSSESILDHFWLKLLEEEQDNTQSMRDFIQDILNNVQIVGCPCSSEEYFTQVVFNNLHLRYCSYFCFASEPATLAQLLQLVTDIECTMMDCSPDQSAKFELKVTKETREKPSSSKYCIICRKNNHMAPDCYHRKSLFTVATAAGRSENVGNREKEKAKTRSWLSQTMGSGTSGHSKNISKEFICFLCKKAGHAVHLGIKP</sequence>
<feature type="region of interest" description="Disordered" evidence="1">
    <location>
        <begin position="281"/>
        <end position="309"/>
    </location>
</feature>
<feature type="compositionally biased region" description="Polar residues" evidence="1">
    <location>
        <begin position="295"/>
        <end position="309"/>
    </location>
</feature>
<gene>
    <name evidence="2" type="ORF">PR048_002031</name>
</gene>
<reference evidence="2 3" key="1">
    <citation type="submission" date="2023-02" db="EMBL/GenBank/DDBJ databases">
        <title>LHISI_Scaffold_Assembly.</title>
        <authorList>
            <person name="Stuart O.P."/>
            <person name="Cleave R."/>
            <person name="Magrath M.J.L."/>
            <person name="Mikheyev A.S."/>
        </authorList>
    </citation>
    <scope>NUCLEOTIDE SEQUENCE [LARGE SCALE GENOMIC DNA]</scope>
    <source>
        <strain evidence="2">Daus_M_001</strain>
        <tissue evidence="2">Leg muscle</tissue>
    </source>
</reference>
<keyword evidence="3" id="KW-1185">Reference proteome</keyword>
<dbReference type="EMBL" id="JARBHB010000001">
    <property type="protein sequence ID" value="KAJ8896686.1"/>
    <property type="molecule type" value="Genomic_DNA"/>
</dbReference>
<comment type="caution">
    <text evidence="2">The sequence shown here is derived from an EMBL/GenBank/DDBJ whole genome shotgun (WGS) entry which is preliminary data.</text>
</comment>
<dbReference type="Proteomes" id="UP001159363">
    <property type="component" value="Chromosome 1"/>
</dbReference>
<evidence type="ECO:0000256" key="1">
    <source>
        <dbReference type="SAM" id="MobiDB-lite"/>
    </source>
</evidence>
<protein>
    <submittedName>
        <fullName evidence="2">Uncharacterized protein</fullName>
    </submittedName>
</protein>
<organism evidence="2 3">
    <name type="scientific">Dryococelus australis</name>
    <dbReference type="NCBI Taxonomy" id="614101"/>
    <lineage>
        <taxon>Eukaryota</taxon>
        <taxon>Metazoa</taxon>
        <taxon>Ecdysozoa</taxon>
        <taxon>Arthropoda</taxon>
        <taxon>Hexapoda</taxon>
        <taxon>Insecta</taxon>
        <taxon>Pterygota</taxon>
        <taxon>Neoptera</taxon>
        <taxon>Polyneoptera</taxon>
        <taxon>Phasmatodea</taxon>
        <taxon>Verophasmatodea</taxon>
        <taxon>Anareolatae</taxon>
        <taxon>Phasmatidae</taxon>
        <taxon>Eurycanthinae</taxon>
        <taxon>Dryococelus</taxon>
    </lineage>
</organism>
<proteinExistence type="predicted"/>
<name>A0ABQ9IJ29_9NEOP</name>
<accession>A0ABQ9IJ29</accession>
<evidence type="ECO:0000313" key="3">
    <source>
        <dbReference type="Proteomes" id="UP001159363"/>
    </source>
</evidence>
<evidence type="ECO:0000313" key="2">
    <source>
        <dbReference type="EMBL" id="KAJ8896686.1"/>
    </source>
</evidence>